<organism evidence="2 3">
    <name type="scientific">Hypsibius exemplaris</name>
    <name type="common">Freshwater tardigrade</name>
    <dbReference type="NCBI Taxonomy" id="2072580"/>
    <lineage>
        <taxon>Eukaryota</taxon>
        <taxon>Metazoa</taxon>
        <taxon>Ecdysozoa</taxon>
        <taxon>Tardigrada</taxon>
        <taxon>Eutardigrada</taxon>
        <taxon>Parachela</taxon>
        <taxon>Hypsibioidea</taxon>
        <taxon>Hypsibiidae</taxon>
        <taxon>Hypsibius</taxon>
    </lineage>
</organism>
<feature type="compositionally biased region" description="Basic and acidic residues" evidence="1">
    <location>
        <begin position="631"/>
        <end position="648"/>
    </location>
</feature>
<feature type="region of interest" description="Disordered" evidence="1">
    <location>
        <begin position="661"/>
        <end position="689"/>
    </location>
</feature>
<reference evidence="3" key="1">
    <citation type="submission" date="2017-01" db="EMBL/GenBank/DDBJ databases">
        <title>Comparative genomics of anhydrobiosis in the tardigrade Hypsibius dujardini.</title>
        <authorList>
            <person name="Yoshida Y."/>
            <person name="Koutsovoulos G."/>
            <person name="Laetsch D."/>
            <person name="Stevens L."/>
            <person name="Kumar S."/>
            <person name="Horikawa D."/>
            <person name="Ishino K."/>
            <person name="Komine S."/>
            <person name="Tomita M."/>
            <person name="Blaxter M."/>
            <person name="Arakawa K."/>
        </authorList>
    </citation>
    <scope>NUCLEOTIDE SEQUENCE [LARGE SCALE GENOMIC DNA]</scope>
    <source>
        <strain evidence="3">Z151</strain>
    </source>
</reference>
<evidence type="ECO:0000256" key="1">
    <source>
        <dbReference type="SAM" id="MobiDB-lite"/>
    </source>
</evidence>
<feature type="compositionally biased region" description="Low complexity" evidence="1">
    <location>
        <begin position="553"/>
        <end position="573"/>
    </location>
</feature>
<feature type="region of interest" description="Disordered" evidence="1">
    <location>
        <begin position="22"/>
        <end position="648"/>
    </location>
</feature>
<comment type="caution">
    <text evidence="2">The sequence shown here is derived from an EMBL/GenBank/DDBJ whole genome shotgun (WGS) entry which is preliminary data.</text>
</comment>
<feature type="compositionally biased region" description="Basic and acidic residues" evidence="1">
    <location>
        <begin position="672"/>
        <end position="683"/>
    </location>
</feature>
<feature type="compositionally biased region" description="Low complexity" evidence="1">
    <location>
        <begin position="396"/>
        <end position="414"/>
    </location>
</feature>
<accession>A0A9X6NFE2</accession>
<dbReference type="EMBL" id="MTYJ01000306">
    <property type="protein sequence ID" value="OWA53172.1"/>
    <property type="molecule type" value="Genomic_DNA"/>
</dbReference>
<feature type="compositionally biased region" description="Low complexity" evidence="1">
    <location>
        <begin position="134"/>
        <end position="165"/>
    </location>
</feature>
<gene>
    <name evidence="2" type="ORF">BV898_17606</name>
</gene>
<proteinExistence type="predicted"/>
<feature type="compositionally biased region" description="Low complexity" evidence="1">
    <location>
        <begin position="43"/>
        <end position="61"/>
    </location>
</feature>
<evidence type="ECO:0000313" key="2">
    <source>
        <dbReference type="EMBL" id="OWA53172.1"/>
    </source>
</evidence>
<feature type="compositionally biased region" description="Basic and acidic residues" evidence="1">
    <location>
        <begin position="33"/>
        <end position="42"/>
    </location>
</feature>
<feature type="compositionally biased region" description="Basic and acidic residues" evidence="1">
    <location>
        <begin position="268"/>
        <end position="284"/>
    </location>
</feature>
<feature type="compositionally biased region" description="Basic and acidic residues" evidence="1">
    <location>
        <begin position="356"/>
        <end position="372"/>
    </location>
</feature>
<sequence>MIGSRVLASALRKTNVLATGARSLASASASISGKEKEKEKSSTDSTDSWKQSASSSDSSAAKGKDGESSWKSSGSSKDSKDKSACDSSASSWKQSGKDSDCNWKQSGKKDDASSGGNSQWNQSATGGATGSYGGSSSPSKDDSSSSSNRNVSYGSSGSSLNASRGYGDRDSSNKAESNDYADGAAAYNRQPQQQQQQSRNNYGEQRVGGFGDRSQDSAKLDTWQMEAVEGDRRWQSQSPNRGPGFTGSRKDDQEYGRSYSSPSYRPSPKRDETRYGSGMSEERGYGTSGPYEGQSSGWGSQSYQGSSPQSGWYNSGMNQSNNPNYDSEPARNWSQQQYQNPSNQGFGANSRSWGVSDREHRQNWTSGGRRDMGQPSGLLGSLGRSSSSYGDGGDPQQQWQYNPQQSHYYPQSQSGASGSGWNQQSGRWLGQGSGYQGGQYDEPNFASSQQYRDSLQRGELQGDGYGQSGSGSSARGYGAGSQYRQEERGVNYTSRRFYPSPSGDYGQAHRYGSSEVNDRADQSGYGGSATYGMPAGESLRGGIQDKRRDRYTSSGQDSYSQQQSGQNYAQDSQGSLRQSRASDYQQQQRGLKEGQNTNDFGENQQSQSANQSANQQSQSANQQSRWSSSSNRDEQDHSQDTLVDKVKDKAGDVLEKVEDIASSAWSKISGQSKDKNDSADAVKKSYQLK</sequence>
<feature type="compositionally biased region" description="Low complexity" evidence="1">
    <location>
        <begin position="603"/>
        <end position="630"/>
    </location>
</feature>
<feature type="compositionally biased region" description="Basic and acidic residues" evidence="1">
    <location>
        <begin position="95"/>
        <end position="112"/>
    </location>
</feature>
<feature type="compositionally biased region" description="Basic and acidic residues" evidence="1">
    <location>
        <begin position="166"/>
        <end position="177"/>
    </location>
</feature>
<feature type="compositionally biased region" description="Low complexity" evidence="1">
    <location>
        <begin position="376"/>
        <end position="389"/>
    </location>
</feature>
<feature type="compositionally biased region" description="Low complexity" evidence="1">
    <location>
        <begin position="22"/>
        <end position="32"/>
    </location>
</feature>
<feature type="compositionally biased region" description="Polar residues" evidence="1">
    <location>
        <begin position="332"/>
        <end position="353"/>
    </location>
</feature>
<dbReference type="AlphaFoldDB" id="A0A9X6NFE2"/>
<feature type="compositionally biased region" description="Low complexity" evidence="1">
    <location>
        <begin position="293"/>
        <end position="313"/>
    </location>
</feature>
<protein>
    <submittedName>
        <fullName evidence="2">Uncharacterized protein</fullName>
    </submittedName>
</protein>
<keyword evidence="3" id="KW-1185">Reference proteome</keyword>
<feature type="compositionally biased region" description="Low complexity" evidence="1">
    <location>
        <begin position="257"/>
        <end position="266"/>
    </location>
</feature>
<evidence type="ECO:0000313" key="3">
    <source>
        <dbReference type="Proteomes" id="UP000192578"/>
    </source>
</evidence>
<feature type="compositionally biased region" description="Low complexity" evidence="1">
    <location>
        <begin position="85"/>
        <end position="94"/>
    </location>
</feature>
<name>A0A9X6NFE2_HYPEX</name>
<dbReference type="Proteomes" id="UP000192578">
    <property type="component" value="Unassembled WGS sequence"/>
</dbReference>
<feature type="compositionally biased region" description="Polar residues" evidence="1">
    <location>
        <begin position="574"/>
        <end position="602"/>
    </location>
</feature>
<feature type="compositionally biased region" description="Polar residues" evidence="1">
    <location>
        <begin position="315"/>
        <end position="325"/>
    </location>
</feature>
<feature type="compositionally biased region" description="Low complexity" evidence="1">
    <location>
        <begin position="470"/>
        <end position="483"/>
    </location>
</feature>
<feature type="compositionally biased region" description="Polar residues" evidence="1">
    <location>
        <begin position="415"/>
        <end position="426"/>
    </location>
</feature>